<keyword evidence="1" id="KW-1133">Transmembrane helix</keyword>
<name>A0A921HZ62_9FIRM</name>
<dbReference type="Pfam" id="PF16481">
    <property type="entry name" value="DUF5058"/>
    <property type="match status" value="1"/>
</dbReference>
<accession>A0A921HZ62</accession>
<keyword evidence="1" id="KW-0472">Membrane</keyword>
<dbReference type="RefSeq" id="WP_087174713.1">
    <property type="nucleotide sequence ID" value="NZ_CALKQL010000020.1"/>
</dbReference>
<protein>
    <submittedName>
        <fullName evidence="2">DUF5058 family protein</fullName>
    </submittedName>
</protein>
<feature type="transmembrane region" description="Helical" evidence="1">
    <location>
        <begin position="12"/>
        <end position="31"/>
    </location>
</feature>
<feature type="transmembrane region" description="Helical" evidence="1">
    <location>
        <begin position="159"/>
        <end position="182"/>
    </location>
</feature>
<feature type="transmembrane region" description="Helical" evidence="1">
    <location>
        <begin position="117"/>
        <end position="138"/>
    </location>
</feature>
<proteinExistence type="predicted"/>
<evidence type="ECO:0000256" key="1">
    <source>
        <dbReference type="SAM" id="Phobius"/>
    </source>
</evidence>
<feature type="transmembrane region" description="Helical" evidence="1">
    <location>
        <begin position="217"/>
        <end position="233"/>
    </location>
</feature>
<evidence type="ECO:0000313" key="2">
    <source>
        <dbReference type="EMBL" id="HJF93313.1"/>
    </source>
</evidence>
<dbReference type="Proteomes" id="UP000769156">
    <property type="component" value="Unassembled WGS sequence"/>
</dbReference>
<reference evidence="2" key="1">
    <citation type="journal article" date="2021" name="PeerJ">
        <title>Extensive microbial diversity within the chicken gut microbiome revealed by metagenomics and culture.</title>
        <authorList>
            <person name="Gilroy R."/>
            <person name="Ravi A."/>
            <person name="Getino M."/>
            <person name="Pursley I."/>
            <person name="Horton D.L."/>
            <person name="Alikhan N.F."/>
            <person name="Baker D."/>
            <person name="Gharbi K."/>
            <person name="Hall N."/>
            <person name="Watson M."/>
            <person name="Adriaenssens E.M."/>
            <person name="Foster-Nyarko E."/>
            <person name="Jarju S."/>
            <person name="Secka A."/>
            <person name="Antonio M."/>
            <person name="Oren A."/>
            <person name="Chaudhuri R.R."/>
            <person name="La Ragione R."/>
            <person name="Hildebrand F."/>
            <person name="Pallen M.J."/>
        </authorList>
    </citation>
    <scope>NUCLEOTIDE SEQUENCE</scope>
    <source>
        <strain evidence="2">ChiSjej5B23-16112</strain>
    </source>
</reference>
<feature type="transmembrane region" description="Helical" evidence="1">
    <location>
        <begin position="188"/>
        <end position="205"/>
    </location>
</feature>
<keyword evidence="1" id="KW-0812">Transmembrane</keyword>
<sequence length="234" mass="25093">MSYSDICNAPWMYIWVGVLLIAVIVQCLIFMKKAWTRARGLGLSNQQIRKGLTTGVTISIVPTLPVLVVFLSLMPLLGAPLPWLRLSVIGSAYYETYAATTALECVGESLTVNGYSAVGWIAAAWVMTVGGSACILWSTIMIKPISSLYNKAEKIDMGLVLAIGSGCLAGVMAYVSVAYGFGQMSTQGVVFLISFAAGAVLVILHKKFPKLKWISDYIMAISMLVGMAAACIIF</sequence>
<feature type="transmembrane region" description="Helical" evidence="1">
    <location>
        <begin position="52"/>
        <end position="77"/>
    </location>
</feature>
<dbReference type="EMBL" id="DYVY01000016">
    <property type="protein sequence ID" value="HJF93313.1"/>
    <property type="molecule type" value="Genomic_DNA"/>
</dbReference>
<comment type="caution">
    <text evidence="2">The sequence shown here is derived from an EMBL/GenBank/DDBJ whole genome shotgun (WGS) entry which is preliminary data.</text>
</comment>
<dbReference type="AlphaFoldDB" id="A0A921HZ62"/>
<organism evidence="2 3">
    <name type="scientific">Lachnoclostridium phocaeense</name>
    <dbReference type="NCBI Taxonomy" id="1871021"/>
    <lineage>
        <taxon>Bacteria</taxon>
        <taxon>Bacillati</taxon>
        <taxon>Bacillota</taxon>
        <taxon>Clostridia</taxon>
        <taxon>Lachnospirales</taxon>
        <taxon>Lachnospiraceae</taxon>
    </lineage>
</organism>
<evidence type="ECO:0000313" key="3">
    <source>
        <dbReference type="Proteomes" id="UP000769156"/>
    </source>
</evidence>
<dbReference type="InterPro" id="IPR032479">
    <property type="entry name" value="DUF5058"/>
</dbReference>
<gene>
    <name evidence="2" type="ORF">K8V82_00785</name>
</gene>
<reference evidence="2" key="2">
    <citation type="submission" date="2021-09" db="EMBL/GenBank/DDBJ databases">
        <authorList>
            <person name="Gilroy R."/>
        </authorList>
    </citation>
    <scope>NUCLEOTIDE SEQUENCE</scope>
    <source>
        <strain evidence="2">ChiSjej5B23-16112</strain>
    </source>
</reference>